<dbReference type="PANTHER" id="PTHR43394:SF1">
    <property type="entry name" value="ATP-BINDING CASSETTE SUB-FAMILY B MEMBER 10, MITOCHONDRIAL"/>
    <property type="match status" value="1"/>
</dbReference>
<evidence type="ECO:0000313" key="6">
    <source>
        <dbReference type="Proteomes" id="UP000298030"/>
    </source>
</evidence>
<comment type="caution">
    <text evidence="5">The sequence shown here is derived from an EMBL/GenBank/DDBJ whole genome shotgun (WGS) entry which is preliminary data.</text>
</comment>
<gene>
    <name evidence="5" type="ORF">FA13DRAFT_1739714</name>
</gene>
<evidence type="ECO:0000313" key="5">
    <source>
        <dbReference type="EMBL" id="TEB23738.1"/>
    </source>
</evidence>
<dbReference type="PANTHER" id="PTHR43394">
    <property type="entry name" value="ATP-DEPENDENT PERMEASE MDL1, MITOCHONDRIAL"/>
    <property type="match status" value="1"/>
</dbReference>
<dbReference type="InterPro" id="IPR027417">
    <property type="entry name" value="P-loop_NTPase"/>
</dbReference>
<accession>A0A4Y7SQ06</accession>
<dbReference type="InterPro" id="IPR039421">
    <property type="entry name" value="Type_1_exporter"/>
</dbReference>
<evidence type="ECO:0000256" key="3">
    <source>
        <dbReference type="SAM" id="MobiDB-lite"/>
    </source>
</evidence>
<dbReference type="SMART" id="SM00382">
    <property type="entry name" value="AAA"/>
    <property type="match status" value="1"/>
</dbReference>
<feature type="region of interest" description="Disordered" evidence="3">
    <location>
        <begin position="1"/>
        <end position="20"/>
    </location>
</feature>
<keyword evidence="5" id="KW-0378">Hydrolase</keyword>
<dbReference type="EMBL" id="QPFP01000074">
    <property type="protein sequence ID" value="TEB23738.1"/>
    <property type="molecule type" value="Genomic_DNA"/>
</dbReference>
<protein>
    <submittedName>
        <fullName evidence="5">P-loop containing nucleoside triphosphate hydrolase protein</fullName>
    </submittedName>
</protein>
<dbReference type="Gene3D" id="3.40.50.300">
    <property type="entry name" value="P-loop containing nucleotide triphosphate hydrolases"/>
    <property type="match status" value="1"/>
</dbReference>
<dbReference type="InterPro" id="IPR003593">
    <property type="entry name" value="AAA+_ATPase"/>
</dbReference>
<keyword evidence="6" id="KW-1185">Reference proteome</keyword>
<proteinExistence type="predicted"/>
<dbReference type="PROSITE" id="PS50893">
    <property type="entry name" value="ABC_TRANSPORTER_2"/>
    <property type="match status" value="1"/>
</dbReference>
<dbReference type="GO" id="GO:0005524">
    <property type="term" value="F:ATP binding"/>
    <property type="evidence" value="ECO:0007669"/>
    <property type="project" value="UniProtKB-KW"/>
</dbReference>
<dbReference type="InterPro" id="IPR003439">
    <property type="entry name" value="ABC_transporter-like_ATP-bd"/>
</dbReference>
<dbReference type="STRING" id="71717.A0A4Y7SQ06"/>
<evidence type="ECO:0000259" key="4">
    <source>
        <dbReference type="PROSITE" id="PS50893"/>
    </source>
</evidence>
<dbReference type="GO" id="GO:0016887">
    <property type="term" value="F:ATP hydrolysis activity"/>
    <property type="evidence" value="ECO:0007669"/>
    <property type="project" value="InterPro"/>
</dbReference>
<dbReference type="Proteomes" id="UP000298030">
    <property type="component" value="Unassembled WGS sequence"/>
</dbReference>
<dbReference type="AlphaFoldDB" id="A0A4Y7SQ06"/>
<name>A0A4Y7SQ06_COPMI</name>
<organism evidence="5 6">
    <name type="scientific">Coprinellus micaceus</name>
    <name type="common">Glistening ink-cap mushroom</name>
    <name type="synonym">Coprinus micaceus</name>
    <dbReference type="NCBI Taxonomy" id="71717"/>
    <lineage>
        <taxon>Eukaryota</taxon>
        <taxon>Fungi</taxon>
        <taxon>Dikarya</taxon>
        <taxon>Basidiomycota</taxon>
        <taxon>Agaricomycotina</taxon>
        <taxon>Agaricomycetes</taxon>
        <taxon>Agaricomycetidae</taxon>
        <taxon>Agaricales</taxon>
        <taxon>Agaricineae</taxon>
        <taxon>Psathyrellaceae</taxon>
        <taxon>Coprinellus</taxon>
    </lineage>
</organism>
<keyword evidence="2" id="KW-0067">ATP-binding</keyword>
<keyword evidence="1" id="KW-0547">Nucleotide-binding</keyword>
<evidence type="ECO:0000256" key="2">
    <source>
        <dbReference type="ARBA" id="ARBA00022840"/>
    </source>
</evidence>
<dbReference type="OrthoDB" id="6500128at2759"/>
<dbReference type="SUPFAM" id="SSF52540">
    <property type="entry name" value="P-loop containing nucleoside triphosphate hydrolases"/>
    <property type="match status" value="1"/>
</dbReference>
<feature type="domain" description="ABC transporter" evidence="4">
    <location>
        <begin position="403"/>
        <end position="658"/>
    </location>
</feature>
<feature type="compositionally biased region" description="Basic and acidic residues" evidence="3">
    <location>
        <begin position="1"/>
        <end position="12"/>
    </location>
</feature>
<reference evidence="5 6" key="1">
    <citation type="journal article" date="2019" name="Nat. Ecol. Evol.">
        <title>Megaphylogeny resolves global patterns of mushroom evolution.</title>
        <authorList>
            <person name="Varga T."/>
            <person name="Krizsan K."/>
            <person name="Foldi C."/>
            <person name="Dima B."/>
            <person name="Sanchez-Garcia M."/>
            <person name="Sanchez-Ramirez S."/>
            <person name="Szollosi G.J."/>
            <person name="Szarkandi J.G."/>
            <person name="Papp V."/>
            <person name="Albert L."/>
            <person name="Andreopoulos W."/>
            <person name="Angelini C."/>
            <person name="Antonin V."/>
            <person name="Barry K.W."/>
            <person name="Bougher N.L."/>
            <person name="Buchanan P."/>
            <person name="Buyck B."/>
            <person name="Bense V."/>
            <person name="Catcheside P."/>
            <person name="Chovatia M."/>
            <person name="Cooper J."/>
            <person name="Damon W."/>
            <person name="Desjardin D."/>
            <person name="Finy P."/>
            <person name="Geml J."/>
            <person name="Haridas S."/>
            <person name="Hughes K."/>
            <person name="Justo A."/>
            <person name="Karasinski D."/>
            <person name="Kautmanova I."/>
            <person name="Kiss B."/>
            <person name="Kocsube S."/>
            <person name="Kotiranta H."/>
            <person name="LaButti K.M."/>
            <person name="Lechner B.E."/>
            <person name="Liimatainen K."/>
            <person name="Lipzen A."/>
            <person name="Lukacs Z."/>
            <person name="Mihaltcheva S."/>
            <person name="Morgado L.N."/>
            <person name="Niskanen T."/>
            <person name="Noordeloos M.E."/>
            <person name="Ohm R.A."/>
            <person name="Ortiz-Santana B."/>
            <person name="Ovrebo C."/>
            <person name="Racz N."/>
            <person name="Riley R."/>
            <person name="Savchenko A."/>
            <person name="Shiryaev A."/>
            <person name="Soop K."/>
            <person name="Spirin V."/>
            <person name="Szebenyi C."/>
            <person name="Tomsovsky M."/>
            <person name="Tulloss R.E."/>
            <person name="Uehling J."/>
            <person name="Grigoriev I.V."/>
            <person name="Vagvolgyi C."/>
            <person name="Papp T."/>
            <person name="Martin F.M."/>
            <person name="Miettinen O."/>
            <person name="Hibbett D.S."/>
            <person name="Nagy L.G."/>
        </authorList>
    </citation>
    <scope>NUCLEOTIDE SEQUENCE [LARGE SCALE GENOMIC DNA]</scope>
    <source>
        <strain evidence="5 6">FP101781</strain>
    </source>
</reference>
<dbReference type="Pfam" id="PF00005">
    <property type="entry name" value="ABC_tran"/>
    <property type="match status" value="1"/>
</dbReference>
<evidence type="ECO:0000256" key="1">
    <source>
        <dbReference type="ARBA" id="ARBA00022741"/>
    </source>
</evidence>
<dbReference type="GO" id="GO:0015421">
    <property type="term" value="F:ABC-type oligopeptide transporter activity"/>
    <property type="evidence" value="ECO:0007669"/>
    <property type="project" value="TreeGrafter"/>
</dbReference>
<sequence length="667" mass="74519">MTVDEKRRDHPTEPSNPIEPDKYADVVLQQEQLGIYRLVFATSKNKRMLLMNEIQDMRHSAPHLVRLFKDVYGLSPSLFGYVILGKVWAGLEDALLVYLSTRLLRVIEIALSSGEPFASELIWALGLRVACTALAAYLLWLGQKLENRLMGLVISHYDLYLMKAQWKPCLDASSKINVNGHSAWDAFIEILKFFTSLLNIFSQILVIYRESRASGDPIFLLACLAEPLLANISHRRLWDKEGYTYVDNEDYKRMRSLGRLANGDYREDVLSNDLAPWVLKEYEAARYRLGDIPQTHPHYQYYYAQSPITMILRDVSGELPMVYCGLSIVFDPTRFSIASVAIYQNSTGALQRSLGKLLRHTEEFWKHVTKIKEIYSTADIPNKVLGGQMAYPSSEKGGEGMSFELRNVSFAYPGSRKTSGALDKVNLTIPSGSLVVIVGANGSGKSTLVRLLARLYDPTSGDFLIDGQPANSYNMADLRRASTILSQDNKIYPLSLAENIGLGLLQSSDDMDLIAKAAEQGGASEFISKLDTGYNARLHNASETGEMEKLEKPAKISGGEKQRLVASRSFMRFNSGNVKFVAVDEPSSALDADGELQLFNKLLEAREGKTMVFVTHRFGHLTQHADTIICMKDGKIVERGKNDELIRQGGEYAKLYGIQAKAFAKGE</sequence>